<evidence type="ECO:0000313" key="1">
    <source>
        <dbReference type="EMBL" id="KAL3406482.1"/>
    </source>
</evidence>
<protein>
    <submittedName>
        <fullName evidence="1">Uncharacterized protein</fullName>
    </submittedName>
</protein>
<evidence type="ECO:0000313" key="2">
    <source>
        <dbReference type="Proteomes" id="UP001627154"/>
    </source>
</evidence>
<gene>
    <name evidence="1" type="ORF">TKK_001798</name>
</gene>
<dbReference type="Proteomes" id="UP001627154">
    <property type="component" value="Unassembled WGS sequence"/>
</dbReference>
<sequence>MKMSEKYLDKKFTTHNGTHVVIVSISTGTIVVEATLHARVEFIIHSTVAIEPQVVALPWEPTVKTRNEVALKASGGDGSYSWTS</sequence>
<name>A0ABD2XNX7_9HYME</name>
<dbReference type="AlphaFoldDB" id="A0ABD2XNX7"/>
<dbReference type="Pfam" id="PF26182">
    <property type="entry name" value="Ig_NUP210_5th"/>
    <property type="match status" value="1"/>
</dbReference>
<organism evidence="1 2">
    <name type="scientific">Trichogramma kaykai</name>
    <dbReference type="NCBI Taxonomy" id="54128"/>
    <lineage>
        <taxon>Eukaryota</taxon>
        <taxon>Metazoa</taxon>
        <taxon>Ecdysozoa</taxon>
        <taxon>Arthropoda</taxon>
        <taxon>Hexapoda</taxon>
        <taxon>Insecta</taxon>
        <taxon>Pterygota</taxon>
        <taxon>Neoptera</taxon>
        <taxon>Endopterygota</taxon>
        <taxon>Hymenoptera</taxon>
        <taxon>Apocrita</taxon>
        <taxon>Proctotrupomorpha</taxon>
        <taxon>Chalcidoidea</taxon>
        <taxon>Trichogrammatidae</taxon>
        <taxon>Trichogramma</taxon>
    </lineage>
</organism>
<proteinExistence type="predicted"/>
<comment type="caution">
    <text evidence="1">The sequence shown here is derived from an EMBL/GenBank/DDBJ whole genome shotgun (WGS) entry which is preliminary data.</text>
</comment>
<dbReference type="EMBL" id="JBJJXI010000019">
    <property type="protein sequence ID" value="KAL3406482.1"/>
    <property type="molecule type" value="Genomic_DNA"/>
</dbReference>
<accession>A0ABD2XNX7</accession>
<reference evidence="1 2" key="1">
    <citation type="journal article" date="2024" name="bioRxiv">
        <title>A reference genome for Trichogramma kaykai: A tiny desert-dwelling parasitoid wasp with competing sex-ratio distorters.</title>
        <authorList>
            <person name="Culotta J."/>
            <person name="Lindsey A.R."/>
        </authorList>
    </citation>
    <scope>NUCLEOTIDE SEQUENCE [LARGE SCALE GENOMIC DNA]</scope>
    <source>
        <strain evidence="1 2">KSX58</strain>
    </source>
</reference>
<keyword evidence="2" id="KW-1185">Reference proteome</keyword>